<keyword evidence="5" id="KW-1185">Reference proteome</keyword>
<dbReference type="InterPro" id="IPR013670">
    <property type="entry name" value="EcoEI_R_C_dom"/>
</dbReference>
<dbReference type="PROSITE" id="PS51192">
    <property type="entry name" value="HELICASE_ATP_BIND_1"/>
    <property type="match status" value="1"/>
</dbReference>
<feature type="domain" description="Helicase C-terminal" evidence="3">
    <location>
        <begin position="706"/>
        <end position="867"/>
    </location>
</feature>
<evidence type="ECO:0000256" key="1">
    <source>
        <dbReference type="SAM" id="Coils"/>
    </source>
</evidence>
<dbReference type="Gene3D" id="3.40.50.300">
    <property type="entry name" value="P-loop containing nucleotide triphosphate hydrolases"/>
    <property type="match status" value="2"/>
</dbReference>
<keyword evidence="4" id="KW-0255">Endonuclease</keyword>
<dbReference type="CDD" id="cd18032">
    <property type="entry name" value="DEXHc_RE_I_III_res"/>
    <property type="match status" value="1"/>
</dbReference>
<accession>A0A4R5LN89</accession>
<dbReference type="EC" id="3.1.21.3" evidence="4"/>
<protein>
    <submittedName>
        <fullName evidence="4">Type I restriction-modification system endonuclease</fullName>
        <ecNumber evidence="4">3.1.21.3</ecNumber>
    </submittedName>
</protein>
<dbReference type="GO" id="GO:0009035">
    <property type="term" value="F:type I site-specific deoxyribonuclease activity"/>
    <property type="evidence" value="ECO:0007669"/>
    <property type="project" value="UniProtKB-EC"/>
</dbReference>
<evidence type="ECO:0000313" key="5">
    <source>
        <dbReference type="Proteomes" id="UP000295554"/>
    </source>
</evidence>
<feature type="domain" description="Helicase ATP-binding" evidence="2">
    <location>
        <begin position="447"/>
        <end position="630"/>
    </location>
</feature>
<keyword evidence="1" id="KW-0175">Coiled coil</keyword>
<reference evidence="4 5" key="1">
    <citation type="submission" date="2019-03" db="EMBL/GenBank/DDBJ databases">
        <title>Seongchinamella monodicae gen. nov., sp. nov., a novel member of the Gammaproteobacteria isolated from a tidal mudflat of beach.</title>
        <authorList>
            <person name="Yang H.G."/>
            <person name="Kang J.W."/>
            <person name="Lee S.D."/>
        </authorList>
    </citation>
    <scope>NUCLEOTIDE SEQUENCE [LARGE SCALE GENOMIC DNA]</scope>
    <source>
        <strain evidence="4 5">GH4-78</strain>
    </source>
</reference>
<dbReference type="InterPro" id="IPR006935">
    <property type="entry name" value="Helicase/UvrB_N"/>
</dbReference>
<dbReference type="GO" id="GO:0005829">
    <property type="term" value="C:cytosol"/>
    <property type="evidence" value="ECO:0007669"/>
    <property type="project" value="TreeGrafter"/>
</dbReference>
<dbReference type="InterPro" id="IPR001650">
    <property type="entry name" value="Helicase_C-like"/>
</dbReference>
<dbReference type="Pfam" id="PF04851">
    <property type="entry name" value="ResIII"/>
    <property type="match status" value="1"/>
</dbReference>
<evidence type="ECO:0000259" key="2">
    <source>
        <dbReference type="PROSITE" id="PS51192"/>
    </source>
</evidence>
<sequence length="1136" mass="128840">MNFNFLESHDPLLLQLASTAERAFVPDPNTTLLKLRQLGEALAQDIASRLGIEAEERTTQLDLLRKVQQEVNLPREVTDAFHHIRRTGNVATHEFTTTHREALEGLRTAWGLAAWYHKTFGRPAKGWKPGAFQKPEDPASQVREMEERIAVLLRAQQASQRELNVAQQLAEAEAQRAAELEKYAERVKEDADVWQSLAHEQEAAYLEAKQAFEQHQHQIAEAAAKDTPQAQENVAEVKEAIKTSVWYETEAETRLRIDQQLRDAGWEADTENLRYASGGRPEAGKFKAIAEWPTASGPADYILFYGLAPVAAVEAKKASKSVAGDIDQAERYSRDIADGDGIELLDSAWPIEAGNPDKGTFKIPFAFATNGRPYLEQHQEMSGIWFRDLRRPQNNRKANDGWYSPEGLQNLLKQNLDEAEEKLEQQSFNFDFQLRYYQIDAIKAAEQAIRDGQDHVLLAMATGTGKTKTAIAMIYRLLQAQRFRRILFLVDRSALGAQTTDAFETTKMLNQQTFADTFNIKGLKEAAPDSATQVHVATVQGMVKRILYTEDDRPTVDQYDCIVVDECHRGYLLDRELDDTEIKFRSQNDYISKYRRVVDFFDAVKIGLTATPALHTTEIFGEPVFLYSYREAVIDGYLIDHEPPFHIKTRHNQEGIDYAVGDKIAYYDSLKNDIDYAHVEDEVNFDISKINRVIEDEAFNRIVCNVLAENIDPFEPDKTLIFCATDRHADMVVRLMKEAIAVAYGECEDGLVKKITGATDKPLEAIRFYKNDRLPNIAVTVDLLTTGIDVPEICNLVFLRPVKSRILYEQMKGRATRQCPEIGKEVFRIFDAVNLYDNLEPLTNMKPVVVNPNISFQQLEQEIIGRQTHDAEQQDQARDQFVAKLQRKRRTMSDEAREAFEAKVGQTPENFINNIRGLPIGEVADWFINHPGLGELLDKKSQSSPPVIFISEKDDELIDVAENYGKTVSPADYLSEFEAFIKNHENDMIALKTIIHQPGKITRQQIKELMLELSEAQFTEKNLRKAWALESNKDIAARIVGYVRKAAVGDALVPWEERVDNAIGVILGQKPWKPAQKNLLRDIGELLKTRLALDEQSINDSALSRKGGFNRINKMFDGELPKLLEAINEAVWDQTG</sequence>
<dbReference type="PANTHER" id="PTHR47396">
    <property type="entry name" value="TYPE I RESTRICTION ENZYME ECOKI R PROTEIN"/>
    <property type="match status" value="1"/>
</dbReference>
<dbReference type="SUPFAM" id="SSF52540">
    <property type="entry name" value="P-loop containing nucleoside triphosphate hydrolases"/>
    <property type="match status" value="1"/>
</dbReference>
<dbReference type="PROSITE" id="PS51194">
    <property type="entry name" value="HELICASE_CTER"/>
    <property type="match status" value="1"/>
</dbReference>
<dbReference type="GO" id="GO:0005524">
    <property type="term" value="F:ATP binding"/>
    <property type="evidence" value="ECO:0007669"/>
    <property type="project" value="InterPro"/>
</dbReference>
<dbReference type="EMBL" id="SMSE01000005">
    <property type="protein sequence ID" value="TDG11649.1"/>
    <property type="molecule type" value="Genomic_DNA"/>
</dbReference>
<dbReference type="OrthoDB" id="9804086at2"/>
<keyword evidence="4" id="KW-0378">Hydrolase</keyword>
<dbReference type="NCBIfam" id="NF008521">
    <property type="entry name" value="PRK11448.1"/>
    <property type="match status" value="1"/>
</dbReference>
<dbReference type="Pfam" id="PF00271">
    <property type="entry name" value="Helicase_C"/>
    <property type="match status" value="1"/>
</dbReference>
<dbReference type="Pfam" id="PF08463">
    <property type="entry name" value="EcoEI_R_C"/>
    <property type="match status" value="1"/>
</dbReference>
<dbReference type="InterPro" id="IPR050742">
    <property type="entry name" value="Helicase_Restrict-Modif_Enz"/>
</dbReference>
<dbReference type="GO" id="GO:0003677">
    <property type="term" value="F:DNA binding"/>
    <property type="evidence" value="ECO:0007669"/>
    <property type="project" value="InterPro"/>
</dbReference>
<dbReference type="PANTHER" id="PTHR47396:SF1">
    <property type="entry name" value="ATP-DEPENDENT HELICASE IRC3-RELATED"/>
    <property type="match status" value="1"/>
</dbReference>
<dbReference type="AlphaFoldDB" id="A0A4R5LN89"/>
<comment type="caution">
    <text evidence="4">The sequence shown here is derived from an EMBL/GenBank/DDBJ whole genome shotgun (WGS) entry which is preliminary data.</text>
</comment>
<proteinExistence type="predicted"/>
<dbReference type="SMART" id="SM00487">
    <property type="entry name" value="DEXDc"/>
    <property type="match status" value="1"/>
</dbReference>
<evidence type="ECO:0000313" key="4">
    <source>
        <dbReference type="EMBL" id="TDG11649.1"/>
    </source>
</evidence>
<dbReference type="RefSeq" id="WP_133215417.1">
    <property type="nucleotide sequence ID" value="NZ_SMSE01000005.1"/>
</dbReference>
<feature type="coiled-coil region" evidence="1">
    <location>
        <begin position="142"/>
        <end position="225"/>
    </location>
</feature>
<gene>
    <name evidence="4" type="primary">hsdR</name>
    <name evidence="4" type="ORF">E2F43_18230</name>
</gene>
<dbReference type="InterPro" id="IPR014001">
    <property type="entry name" value="Helicase_ATP-bd"/>
</dbReference>
<evidence type="ECO:0000259" key="3">
    <source>
        <dbReference type="PROSITE" id="PS51194"/>
    </source>
</evidence>
<dbReference type="GO" id="GO:0006304">
    <property type="term" value="P:DNA modification"/>
    <property type="evidence" value="ECO:0007669"/>
    <property type="project" value="InterPro"/>
</dbReference>
<dbReference type="Proteomes" id="UP000295554">
    <property type="component" value="Unassembled WGS sequence"/>
</dbReference>
<keyword evidence="4" id="KW-0540">Nuclease</keyword>
<name>A0A4R5LN89_9GAMM</name>
<dbReference type="CDD" id="cd18799">
    <property type="entry name" value="SF2_C_EcoAI-like"/>
    <property type="match status" value="1"/>
</dbReference>
<dbReference type="Gene3D" id="3.90.1570.30">
    <property type="match status" value="1"/>
</dbReference>
<organism evidence="4 5">
    <name type="scientific">Seongchinamella unica</name>
    <dbReference type="NCBI Taxonomy" id="2547392"/>
    <lineage>
        <taxon>Bacteria</taxon>
        <taxon>Pseudomonadati</taxon>
        <taxon>Pseudomonadota</taxon>
        <taxon>Gammaproteobacteria</taxon>
        <taxon>Cellvibrionales</taxon>
        <taxon>Halieaceae</taxon>
        <taxon>Seongchinamella</taxon>
    </lineage>
</organism>
<dbReference type="InterPro" id="IPR027417">
    <property type="entry name" value="P-loop_NTPase"/>
</dbReference>